<comment type="similarity">
    <text evidence="1">Belongs to the Gfa family.</text>
</comment>
<dbReference type="Proteomes" id="UP001303160">
    <property type="component" value="Unassembled WGS sequence"/>
</dbReference>
<proteinExistence type="inferred from homology"/>
<dbReference type="PROSITE" id="PS51891">
    <property type="entry name" value="CENP_V_GFA"/>
    <property type="match status" value="1"/>
</dbReference>
<evidence type="ECO:0000256" key="1">
    <source>
        <dbReference type="ARBA" id="ARBA00005495"/>
    </source>
</evidence>
<evidence type="ECO:0000313" key="6">
    <source>
        <dbReference type="Proteomes" id="UP001303160"/>
    </source>
</evidence>
<dbReference type="PANTHER" id="PTHR28620">
    <property type="entry name" value="CENTROMERE PROTEIN V"/>
    <property type="match status" value="1"/>
</dbReference>
<organism evidence="5 6">
    <name type="scientific">Triangularia verruculosa</name>
    <dbReference type="NCBI Taxonomy" id="2587418"/>
    <lineage>
        <taxon>Eukaryota</taxon>
        <taxon>Fungi</taxon>
        <taxon>Dikarya</taxon>
        <taxon>Ascomycota</taxon>
        <taxon>Pezizomycotina</taxon>
        <taxon>Sordariomycetes</taxon>
        <taxon>Sordariomycetidae</taxon>
        <taxon>Sordariales</taxon>
        <taxon>Podosporaceae</taxon>
        <taxon>Triangularia</taxon>
    </lineage>
</organism>
<keyword evidence="3" id="KW-0862">Zinc</keyword>
<accession>A0AAN6XDY6</accession>
<evidence type="ECO:0000256" key="3">
    <source>
        <dbReference type="ARBA" id="ARBA00022833"/>
    </source>
</evidence>
<dbReference type="GO" id="GO:0016846">
    <property type="term" value="F:carbon-sulfur lyase activity"/>
    <property type="evidence" value="ECO:0007669"/>
    <property type="project" value="InterPro"/>
</dbReference>
<evidence type="ECO:0000259" key="4">
    <source>
        <dbReference type="PROSITE" id="PS51891"/>
    </source>
</evidence>
<dbReference type="InterPro" id="IPR006913">
    <property type="entry name" value="CENP-V/GFA"/>
</dbReference>
<keyword evidence="6" id="KW-1185">Reference proteome</keyword>
<dbReference type="GO" id="GO:0046872">
    <property type="term" value="F:metal ion binding"/>
    <property type="evidence" value="ECO:0007669"/>
    <property type="project" value="UniProtKB-KW"/>
</dbReference>
<sequence>MSSSSEPTQDEKKKNEETYPCSCHCGSIAFAVTLSPPLPEQSVMECNCSICRRAGYLLVYPPVENVKFLHGSEARLSRYKFNSKTRDHLFCGYCGASLGIDFHGFRHRGYGISVRAFDGIDLDALTYKKGDGKEKIPPYTDLSGVQWALDQKEKEQAEHAEKGEN</sequence>
<evidence type="ECO:0000313" key="5">
    <source>
        <dbReference type="EMBL" id="KAK4198506.1"/>
    </source>
</evidence>
<name>A0AAN6XDY6_9PEZI</name>
<dbReference type="EMBL" id="MU863945">
    <property type="protein sequence ID" value="KAK4198506.1"/>
    <property type="molecule type" value="Genomic_DNA"/>
</dbReference>
<dbReference type="InterPro" id="IPR052355">
    <property type="entry name" value="CENP-V-like"/>
</dbReference>
<dbReference type="SUPFAM" id="SSF51316">
    <property type="entry name" value="Mss4-like"/>
    <property type="match status" value="1"/>
</dbReference>
<reference evidence="5" key="1">
    <citation type="journal article" date="2023" name="Mol. Phylogenet. Evol.">
        <title>Genome-scale phylogeny and comparative genomics of the fungal order Sordariales.</title>
        <authorList>
            <person name="Hensen N."/>
            <person name="Bonometti L."/>
            <person name="Westerberg I."/>
            <person name="Brannstrom I.O."/>
            <person name="Guillou S."/>
            <person name="Cros-Aarteil S."/>
            <person name="Calhoun S."/>
            <person name="Haridas S."/>
            <person name="Kuo A."/>
            <person name="Mondo S."/>
            <person name="Pangilinan J."/>
            <person name="Riley R."/>
            <person name="LaButti K."/>
            <person name="Andreopoulos B."/>
            <person name="Lipzen A."/>
            <person name="Chen C."/>
            <person name="Yan M."/>
            <person name="Daum C."/>
            <person name="Ng V."/>
            <person name="Clum A."/>
            <person name="Steindorff A."/>
            <person name="Ohm R.A."/>
            <person name="Martin F."/>
            <person name="Silar P."/>
            <person name="Natvig D.O."/>
            <person name="Lalanne C."/>
            <person name="Gautier V."/>
            <person name="Ament-Velasquez S.L."/>
            <person name="Kruys A."/>
            <person name="Hutchinson M.I."/>
            <person name="Powell A.J."/>
            <person name="Barry K."/>
            <person name="Miller A.N."/>
            <person name="Grigoriev I.V."/>
            <person name="Debuchy R."/>
            <person name="Gladieux P."/>
            <person name="Hiltunen Thoren M."/>
            <person name="Johannesson H."/>
        </authorList>
    </citation>
    <scope>NUCLEOTIDE SEQUENCE</scope>
    <source>
        <strain evidence="5">CBS 315.58</strain>
    </source>
</reference>
<protein>
    <submittedName>
        <fullName evidence="5">Mss4-like protein</fullName>
    </submittedName>
</protein>
<dbReference type="PANTHER" id="PTHR28620:SF1">
    <property type="entry name" value="CENP-V_GFA DOMAIN-CONTAINING PROTEIN"/>
    <property type="match status" value="1"/>
</dbReference>
<feature type="domain" description="CENP-V/GFA" evidence="4">
    <location>
        <begin position="19"/>
        <end position="128"/>
    </location>
</feature>
<reference evidence="5" key="2">
    <citation type="submission" date="2023-05" db="EMBL/GenBank/DDBJ databases">
        <authorList>
            <consortium name="Lawrence Berkeley National Laboratory"/>
            <person name="Steindorff A."/>
            <person name="Hensen N."/>
            <person name="Bonometti L."/>
            <person name="Westerberg I."/>
            <person name="Brannstrom I.O."/>
            <person name="Guillou S."/>
            <person name="Cros-Aarteil S."/>
            <person name="Calhoun S."/>
            <person name="Haridas S."/>
            <person name="Kuo A."/>
            <person name="Mondo S."/>
            <person name="Pangilinan J."/>
            <person name="Riley R."/>
            <person name="Labutti K."/>
            <person name="Andreopoulos B."/>
            <person name="Lipzen A."/>
            <person name="Chen C."/>
            <person name="Yanf M."/>
            <person name="Daum C."/>
            <person name="Ng V."/>
            <person name="Clum A."/>
            <person name="Ohm R."/>
            <person name="Martin F."/>
            <person name="Silar P."/>
            <person name="Natvig D."/>
            <person name="Lalanne C."/>
            <person name="Gautier V."/>
            <person name="Ament-Velasquez S.L."/>
            <person name="Kruys A."/>
            <person name="Hutchinson M.I."/>
            <person name="Powell A.J."/>
            <person name="Barry K."/>
            <person name="Miller A.N."/>
            <person name="Grigoriev I.V."/>
            <person name="Debuchy R."/>
            <person name="Gladieux P."/>
            <person name="Thoren M.H."/>
            <person name="Johannesson H."/>
        </authorList>
    </citation>
    <scope>NUCLEOTIDE SEQUENCE</scope>
    <source>
        <strain evidence="5">CBS 315.58</strain>
    </source>
</reference>
<evidence type="ECO:0000256" key="2">
    <source>
        <dbReference type="ARBA" id="ARBA00022723"/>
    </source>
</evidence>
<comment type="caution">
    <text evidence="5">The sequence shown here is derived from an EMBL/GenBank/DDBJ whole genome shotgun (WGS) entry which is preliminary data.</text>
</comment>
<gene>
    <name evidence="5" type="ORF">QBC40DRAFT_229928</name>
</gene>
<keyword evidence="2" id="KW-0479">Metal-binding</keyword>
<dbReference type="AlphaFoldDB" id="A0AAN6XDY6"/>
<dbReference type="Gene3D" id="2.170.150.70">
    <property type="match status" value="1"/>
</dbReference>
<dbReference type="Pfam" id="PF04828">
    <property type="entry name" value="GFA"/>
    <property type="match status" value="1"/>
</dbReference>
<dbReference type="InterPro" id="IPR011057">
    <property type="entry name" value="Mss4-like_sf"/>
</dbReference>